<dbReference type="SMART" id="SM00726">
    <property type="entry name" value="UIM"/>
    <property type="match status" value="2"/>
</dbReference>
<dbReference type="GO" id="GO:0032266">
    <property type="term" value="F:phosphatidylinositol-3-phosphate binding"/>
    <property type="evidence" value="ECO:0007669"/>
    <property type="project" value="TreeGrafter"/>
</dbReference>
<dbReference type="InterPro" id="IPR000306">
    <property type="entry name" value="Znf_FYVE"/>
</dbReference>
<dbReference type="SMART" id="SM00288">
    <property type="entry name" value="VHS"/>
    <property type="match status" value="1"/>
</dbReference>
<comment type="caution">
    <text evidence="17">The sequence shown here is derived from an EMBL/GenBank/DDBJ whole genome shotgun (WGS) entry which is preliminary data.</text>
</comment>
<feature type="region of interest" description="Disordered" evidence="14">
    <location>
        <begin position="560"/>
        <end position="582"/>
    </location>
</feature>
<dbReference type="InterPro" id="IPR011011">
    <property type="entry name" value="Znf_FYVE_PHD"/>
</dbReference>
<accession>A0A420HDI5</accession>
<dbReference type="CDD" id="cd21385">
    <property type="entry name" value="GAT_Vps27"/>
    <property type="match status" value="1"/>
</dbReference>
<organism evidence="17 18">
    <name type="scientific">Erysiphe neolycopersici</name>
    <dbReference type="NCBI Taxonomy" id="212602"/>
    <lineage>
        <taxon>Eukaryota</taxon>
        <taxon>Fungi</taxon>
        <taxon>Dikarya</taxon>
        <taxon>Ascomycota</taxon>
        <taxon>Pezizomycotina</taxon>
        <taxon>Leotiomycetes</taxon>
        <taxon>Erysiphales</taxon>
        <taxon>Erysiphaceae</taxon>
        <taxon>Erysiphe</taxon>
    </lineage>
</organism>
<dbReference type="PANTHER" id="PTHR47794">
    <property type="entry name" value="VACUOLAR PROTEIN SORTING-ASSOCIATED PROTEIN 27"/>
    <property type="match status" value="1"/>
</dbReference>
<comment type="subunit">
    <text evidence="4 12">Component of the ESCRT-0 complex composed of HSE1 and VPS27.</text>
</comment>
<name>A0A420HDI5_9PEZI</name>
<sequence>MRSGWFTSSSPLDEQIDKATSSSLEDIALNLEISDIIRSKTVGSKEAMRSLKKRLGNKNPNIQLGTLRLTDTCVKNGGSHFLTEIASREYMDNLVSLLKVQGGAALNHDVKMKILELIQSWAIATEGYEFAYLKETYENLLRDGFHFPPKVDVAKSMLISYAPPDWTDSDVCMRCRAAFTFTNRKHHCRNCGNVFDHQCSSKTLPLPHLGITQPVRVDDECYFKLTSKSTKGYSLAKERSPTTSKPHQHRSHSLMQPRSARVDDVFDEDFKKALAMSLEEVKGHSETKSFEQMNLGFESTKFNDQSKRQPSRFSTDEEDEDLKAAIEASLMDMEDQKKKHLTKIKEGSHTLGSQIERTFIQPNKEHVLTPVEAENINLFSNLVDRLQTQPSGAVLREPQIQELYENISKLRPKLVRSYGETMSKHDSLLDLHAKLSSVVRYYDRLLEQRLSNSYGQHAVGNPSSPKRPVSRVYPTISPDVVSGITETYYTSNFQGNKNSYPPHFNDVYHQISSPFTESEPNTTLGLAPGTVGSNYNHIQNGIPQVTSGWMAANESSLNNSQVSFSNKQNLRNSPNVPQQAQSTNAVNPQIFFEQPKVLQTPGINPNTVLYYSSSQSPTAYPSTSQPSLAQTVEPNQSTVTLPGYPQQLTGNLQSQDFYKLSPLQHQHVAPQVHQTSQYQDQTAIQQQHPSQPQNSPQQQQVSSQSQNFYQSPAQQQQASSPPQNFYKSPSPQQQSDSQSQNFYKSSSQQQQASPPPHDFYKSSSPEQQTTSSLQKHINWQQRPVINTDQWRSPSNFGIYKPEDIPSPPKHILKQPITEECLIEL</sequence>
<dbReference type="InterPro" id="IPR013083">
    <property type="entry name" value="Znf_RING/FYVE/PHD"/>
</dbReference>
<dbReference type="AlphaFoldDB" id="A0A420HDI5"/>
<dbReference type="STRING" id="212602.A0A420HDI5"/>
<dbReference type="PANTHER" id="PTHR47794:SF1">
    <property type="entry name" value="VACUOLAR PROTEIN SORTING-ASSOCIATED PROTEIN 27"/>
    <property type="match status" value="1"/>
</dbReference>
<dbReference type="InterPro" id="IPR002014">
    <property type="entry name" value="VHS_dom"/>
</dbReference>
<dbReference type="PIRSF" id="PIRSF036956">
    <property type="entry name" value="Hrs_Vps27"/>
    <property type="match status" value="1"/>
</dbReference>
<dbReference type="GO" id="GO:0006623">
    <property type="term" value="P:protein targeting to vacuole"/>
    <property type="evidence" value="ECO:0007669"/>
    <property type="project" value="TreeGrafter"/>
</dbReference>
<dbReference type="Gene3D" id="1.25.40.90">
    <property type="match status" value="1"/>
</dbReference>
<dbReference type="Pfam" id="PF21356">
    <property type="entry name" value="Vps27_GAT-like"/>
    <property type="match status" value="1"/>
</dbReference>
<evidence type="ECO:0000259" key="16">
    <source>
        <dbReference type="PROSITE" id="PS50179"/>
    </source>
</evidence>
<feature type="domain" description="FYVE-type" evidence="15">
    <location>
        <begin position="166"/>
        <end position="226"/>
    </location>
</feature>
<evidence type="ECO:0000313" key="17">
    <source>
        <dbReference type="EMBL" id="RKF55455.1"/>
    </source>
</evidence>
<dbReference type="InterPro" id="IPR017455">
    <property type="entry name" value="Znf_FYVE-rel"/>
</dbReference>
<evidence type="ECO:0000256" key="9">
    <source>
        <dbReference type="ARBA" id="ARBA00022771"/>
    </source>
</evidence>
<feature type="compositionally biased region" description="Polar residues" evidence="14">
    <location>
        <begin position="672"/>
        <end position="684"/>
    </location>
</feature>
<keyword evidence="11 12" id="KW-0472">Membrane</keyword>
<dbReference type="Pfam" id="PF00790">
    <property type="entry name" value="VHS"/>
    <property type="match status" value="1"/>
</dbReference>
<keyword evidence="18" id="KW-1185">Reference proteome</keyword>
<keyword evidence="8 12" id="KW-0967">Endosome</keyword>
<reference evidence="17 18" key="1">
    <citation type="journal article" date="2018" name="BMC Genomics">
        <title>Comparative genome analyses reveal sequence features reflecting distinct modes of host-adaptation between dicot and monocot powdery mildew.</title>
        <authorList>
            <person name="Wu Y."/>
            <person name="Ma X."/>
            <person name="Pan Z."/>
            <person name="Kale S.D."/>
            <person name="Song Y."/>
            <person name="King H."/>
            <person name="Zhang Q."/>
            <person name="Presley C."/>
            <person name="Deng X."/>
            <person name="Wei C.I."/>
            <person name="Xiao S."/>
        </authorList>
    </citation>
    <scope>NUCLEOTIDE SEQUENCE [LARGE SCALE GENOMIC DNA]</scope>
    <source>
        <strain evidence="17">UMSG2</strain>
    </source>
</reference>
<protein>
    <recommendedName>
        <fullName evidence="5 12">Vacuolar protein sorting-associated protein 27</fullName>
    </recommendedName>
</protein>
<evidence type="ECO:0000256" key="8">
    <source>
        <dbReference type="ARBA" id="ARBA00022753"/>
    </source>
</evidence>
<dbReference type="GO" id="GO:0043328">
    <property type="term" value="P:protein transport to vacuole involved in ubiquitin-dependent protein catabolic process via the multivesicular body sorting pathway"/>
    <property type="evidence" value="ECO:0007669"/>
    <property type="project" value="TreeGrafter"/>
</dbReference>
<evidence type="ECO:0000256" key="3">
    <source>
        <dbReference type="ARBA" id="ARBA00008597"/>
    </source>
</evidence>
<evidence type="ECO:0000313" key="18">
    <source>
        <dbReference type="Proteomes" id="UP000286134"/>
    </source>
</evidence>
<dbReference type="InterPro" id="IPR049425">
    <property type="entry name" value="Vps27_GAT-like"/>
</dbReference>
<keyword evidence="10" id="KW-0862">Zinc</keyword>
<keyword evidence="9 13" id="KW-0863">Zinc-finger</keyword>
<dbReference type="OrthoDB" id="957735at2759"/>
<evidence type="ECO:0000259" key="15">
    <source>
        <dbReference type="PROSITE" id="PS50178"/>
    </source>
</evidence>
<dbReference type="Gene3D" id="3.30.40.10">
    <property type="entry name" value="Zinc/RING finger domain, C3HC4 (zinc finger)"/>
    <property type="match status" value="1"/>
</dbReference>
<dbReference type="SUPFAM" id="SSF48464">
    <property type="entry name" value="ENTH/VHS domain"/>
    <property type="match status" value="1"/>
</dbReference>
<dbReference type="Gene3D" id="1.20.5.1940">
    <property type="match status" value="1"/>
</dbReference>
<dbReference type="InterPro" id="IPR008942">
    <property type="entry name" value="ENTH_VHS"/>
</dbReference>
<evidence type="ECO:0000256" key="10">
    <source>
        <dbReference type="ARBA" id="ARBA00022833"/>
    </source>
</evidence>
<feature type="region of interest" description="Disordered" evidence="14">
    <location>
        <begin position="299"/>
        <end position="319"/>
    </location>
</feature>
<gene>
    <name evidence="17" type="ORF">OnM2_089020</name>
</gene>
<evidence type="ECO:0000256" key="5">
    <source>
        <dbReference type="ARBA" id="ARBA00017753"/>
    </source>
</evidence>
<feature type="region of interest" description="Disordered" evidence="14">
    <location>
        <begin position="666"/>
        <end position="774"/>
    </location>
</feature>
<evidence type="ECO:0000256" key="1">
    <source>
        <dbReference type="ARBA" id="ARBA00003067"/>
    </source>
</evidence>
<dbReference type="SMART" id="SM00064">
    <property type="entry name" value="FYVE"/>
    <property type="match status" value="1"/>
</dbReference>
<evidence type="ECO:0000256" key="12">
    <source>
        <dbReference type="PIRNR" id="PIRNR036956"/>
    </source>
</evidence>
<evidence type="ECO:0000256" key="13">
    <source>
        <dbReference type="PROSITE-ProRule" id="PRU00091"/>
    </source>
</evidence>
<feature type="region of interest" description="Disordered" evidence="14">
    <location>
        <begin position="234"/>
        <end position="259"/>
    </location>
</feature>
<feature type="compositionally biased region" description="Low complexity" evidence="14">
    <location>
        <begin position="685"/>
        <end position="752"/>
    </location>
</feature>
<dbReference type="CDD" id="cd16979">
    <property type="entry name" value="VHS_Vps27"/>
    <property type="match status" value="1"/>
</dbReference>
<dbReference type="FunFam" id="1.25.40.90:FF:000031">
    <property type="entry name" value="Vacuolar protein sorting-associated protein 27"/>
    <property type="match status" value="1"/>
</dbReference>
<dbReference type="GO" id="GO:0010008">
    <property type="term" value="C:endosome membrane"/>
    <property type="evidence" value="ECO:0007669"/>
    <property type="project" value="UniProtKB-SubCell"/>
</dbReference>
<evidence type="ECO:0000256" key="4">
    <source>
        <dbReference type="ARBA" id="ARBA00011446"/>
    </source>
</evidence>
<dbReference type="Pfam" id="PF02809">
    <property type="entry name" value="UIM"/>
    <property type="match status" value="2"/>
</dbReference>
<keyword evidence="7" id="KW-0677">Repeat</keyword>
<dbReference type="GO" id="GO:0043130">
    <property type="term" value="F:ubiquitin binding"/>
    <property type="evidence" value="ECO:0007669"/>
    <property type="project" value="InterPro"/>
</dbReference>
<keyword evidence="6" id="KW-0479">Metal-binding</keyword>
<proteinExistence type="inferred from homology"/>
<comment type="similarity">
    <text evidence="3 12">Belongs to the VPS27 family.</text>
</comment>
<dbReference type="PROSITE" id="PS50179">
    <property type="entry name" value="VHS"/>
    <property type="match status" value="1"/>
</dbReference>
<dbReference type="GO" id="GO:0008270">
    <property type="term" value="F:zinc ion binding"/>
    <property type="evidence" value="ECO:0007669"/>
    <property type="project" value="UniProtKB-KW"/>
</dbReference>
<dbReference type="Proteomes" id="UP000286134">
    <property type="component" value="Unassembled WGS sequence"/>
</dbReference>
<dbReference type="FunFam" id="3.30.40.10:FF:000161">
    <property type="entry name" value="Vacuolar protein sorting-associated protein 27"/>
    <property type="match status" value="1"/>
</dbReference>
<comment type="subcellular location">
    <subcellularLocation>
        <location evidence="2 12">Endosome membrane</location>
        <topology evidence="2 12">Peripheral membrane protein</topology>
        <orientation evidence="2 12">Cytoplasmic side</orientation>
    </subcellularLocation>
</comment>
<feature type="compositionally biased region" description="Polar residues" evidence="14">
    <location>
        <begin position="761"/>
        <end position="774"/>
    </location>
</feature>
<dbReference type="PROSITE" id="PS50178">
    <property type="entry name" value="ZF_FYVE"/>
    <property type="match status" value="1"/>
</dbReference>
<dbReference type="InterPro" id="IPR017073">
    <property type="entry name" value="HGS/VPS27"/>
</dbReference>
<dbReference type="InterPro" id="IPR003903">
    <property type="entry name" value="UIM_dom"/>
</dbReference>
<evidence type="ECO:0000256" key="6">
    <source>
        <dbReference type="ARBA" id="ARBA00022723"/>
    </source>
</evidence>
<feature type="region of interest" description="Disordered" evidence="14">
    <location>
        <begin position="613"/>
        <end position="648"/>
    </location>
</feature>
<dbReference type="EMBL" id="MCFK01008953">
    <property type="protein sequence ID" value="RKF55455.1"/>
    <property type="molecule type" value="Genomic_DNA"/>
</dbReference>
<evidence type="ECO:0000256" key="14">
    <source>
        <dbReference type="SAM" id="MobiDB-lite"/>
    </source>
</evidence>
<dbReference type="FunFam" id="1.20.5.1940:FF:000001">
    <property type="entry name" value="Vacuolar protein sorting-associated protein 27"/>
    <property type="match status" value="1"/>
</dbReference>
<dbReference type="CDD" id="cd15735">
    <property type="entry name" value="FYVE_spVPS27p_like"/>
    <property type="match status" value="1"/>
</dbReference>
<feature type="domain" description="VHS" evidence="16">
    <location>
        <begin position="25"/>
        <end position="148"/>
    </location>
</feature>
<comment type="function">
    <text evidence="1 12">Component of the ESCRT-0 complex which is the sorting receptor for ubiquitinated cargo proteins at the multivesicular body (MVB) and recruits ESCRT-I to the MVB outer membrane.</text>
</comment>
<dbReference type="GO" id="GO:0033565">
    <property type="term" value="C:ESCRT-0 complex"/>
    <property type="evidence" value="ECO:0007669"/>
    <property type="project" value="TreeGrafter"/>
</dbReference>
<dbReference type="Gene3D" id="6.10.140.100">
    <property type="match status" value="1"/>
</dbReference>
<dbReference type="PROSITE" id="PS50330">
    <property type="entry name" value="UIM"/>
    <property type="match status" value="1"/>
</dbReference>
<dbReference type="Pfam" id="PF01363">
    <property type="entry name" value="FYVE"/>
    <property type="match status" value="1"/>
</dbReference>
<evidence type="ECO:0000256" key="7">
    <source>
        <dbReference type="ARBA" id="ARBA00022737"/>
    </source>
</evidence>
<evidence type="ECO:0000256" key="2">
    <source>
        <dbReference type="ARBA" id="ARBA00004125"/>
    </source>
</evidence>
<dbReference type="SUPFAM" id="SSF57903">
    <property type="entry name" value="FYVE/PHD zinc finger"/>
    <property type="match status" value="1"/>
</dbReference>
<evidence type="ECO:0000256" key="11">
    <source>
        <dbReference type="ARBA" id="ARBA00023136"/>
    </source>
</evidence>